<accession>A0A9Q3GGT4</accession>
<dbReference type="AlphaFoldDB" id="A0A9Q3GGT4"/>
<name>A0A9Q3GGT4_9BASI</name>
<dbReference type="Proteomes" id="UP000765509">
    <property type="component" value="Unassembled WGS sequence"/>
</dbReference>
<keyword evidence="3" id="KW-1185">Reference proteome</keyword>
<reference evidence="2" key="1">
    <citation type="submission" date="2021-03" db="EMBL/GenBank/DDBJ databases">
        <title>Draft genome sequence of rust myrtle Austropuccinia psidii MF-1, a brazilian biotype.</title>
        <authorList>
            <person name="Quecine M.C."/>
            <person name="Pachon D.M.R."/>
            <person name="Bonatelli M.L."/>
            <person name="Correr F.H."/>
            <person name="Franceschini L.M."/>
            <person name="Leite T.F."/>
            <person name="Margarido G.R.A."/>
            <person name="Almeida C.A."/>
            <person name="Ferrarezi J.A."/>
            <person name="Labate C.A."/>
        </authorList>
    </citation>
    <scope>NUCLEOTIDE SEQUENCE</scope>
    <source>
        <strain evidence="2">MF-1</strain>
    </source>
</reference>
<feature type="compositionally biased region" description="Low complexity" evidence="1">
    <location>
        <begin position="36"/>
        <end position="48"/>
    </location>
</feature>
<feature type="region of interest" description="Disordered" evidence="1">
    <location>
        <begin position="82"/>
        <end position="105"/>
    </location>
</feature>
<feature type="compositionally biased region" description="Basic and acidic residues" evidence="1">
    <location>
        <begin position="15"/>
        <end position="29"/>
    </location>
</feature>
<gene>
    <name evidence="2" type="ORF">O181_006359</name>
</gene>
<evidence type="ECO:0000313" key="3">
    <source>
        <dbReference type="Proteomes" id="UP000765509"/>
    </source>
</evidence>
<feature type="region of interest" description="Disordered" evidence="1">
    <location>
        <begin position="1"/>
        <end position="54"/>
    </location>
</feature>
<evidence type="ECO:0000256" key="1">
    <source>
        <dbReference type="SAM" id="MobiDB-lite"/>
    </source>
</evidence>
<dbReference type="EMBL" id="AVOT02001351">
    <property type="protein sequence ID" value="MBW0466644.1"/>
    <property type="molecule type" value="Genomic_DNA"/>
</dbReference>
<organism evidence="2 3">
    <name type="scientific">Austropuccinia psidii MF-1</name>
    <dbReference type="NCBI Taxonomy" id="1389203"/>
    <lineage>
        <taxon>Eukaryota</taxon>
        <taxon>Fungi</taxon>
        <taxon>Dikarya</taxon>
        <taxon>Basidiomycota</taxon>
        <taxon>Pucciniomycotina</taxon>
        <taxon>Pucciniomycetes</taxon>
        <taxon>Pucciniales</taxon>
        <taxon>Sphaerophragmiaceae</taxon>
        <taxon>Austropuccinia</taxon>
    </lineage>
</organism>
<dbReference type="OrthoDB" id="2514346at2759"/>
<evidence type="ECO:0000313" key="2">
    <source>
        <dbReference type="EMBL" id="MBW0466644.1"/>
    </source>
</evidence>
<proteinExistence type="predicted"/>
<protein>
    <submittedName>
        <fullName evidence="2">Uncharacterized protein</fullName>
    </submittedName>
</protein>
<comment type="caution">
    <text evidence="2">The sequence shown here is derived from an EMBL/GenBank/DDBJ whole genome shotgun (WGS) entry which is preliminary data.</text>
</comment>
<sequence>MKVKEPLRRAGPRSRLGEAEDEEGKKSLEEGESGETEVAGAPEAPEAPNLSHSNQPLAFQAEPNFLKMMGQMTQFMRQLTQEATPRENSRAPVFKTPSMKTPDSFDGTKDYKLRGLIQSCQLILNNDPENLFSDRKKVLYSTSFLTCRAGKCIEPYLSNISKEYPSYLLNNWKFFETQLFTLFGALNEVRKAEQEFDNFRMKESCQVYLYIAGLRSLMSRMGDWGERGLYSCV</sequence>